<accession>A0A261SVC4</accession>
<keyword evidence="1" id="KW-0472">Membrane</keyword>
<dbReference type="EMBL" id="NEVL01000001">
    <property type="protein sequence ID" value="OZI41041.1"/>
    <property type="molecule type" value="Genomic_DNA"/>
</dbReference>
<dbReference type="Proteomes" id="UP000217005">
    <property type="component" value="Unassembled WGS sequence"/>
</dbReference>
<name>A0A261SVC4_9BORD</name>
<evidence type="ECO:0000313" key="3">
    <source>
        <dbReference type="EMBL" id="OZI41041.1"/>
    </source>
</evidence>
<keyword evidence="1" id="KW-1133">Transmembrane helix</keyword>
<feature type="domain" description="Glycosyltransferase 2-like" evidence="2">
    <location>
        <begin position="9"/>
        <end position="111"/>
    </location>
</feature>
<dbReference type="CDD" id="cd00761">
    <property type="entry name" value="Glyco_tranf_GTA_type"/>
    <property type="match status" value="1"/>
</dbReference>
<protein>
    <submittedName>
        <fullName evidence="3">Glycosyl transferase</fullName>
    </submittedName>
</protein>
<gene>
    <name evidence="3" type="ORF">CEG14_04655</name>
</gene>
<dbReference type="InterPro" id="IPR001173">
    <property type="entry name" value="Glyco_trans_2-like"/>
</dbReference>
<dbReference type="InterPro" id="IPR050834">
    <property type="entry name" value="Glycosyltransf_2"/>
</dbReference>
<reference evidence="3 4" key="1">
    <citation type="submission" date="2017-05" db="EMBL/GenBank/DDBJ databases">
        <title>Complete and WGS of Bordetella genogroups.</title>
        <authorList>
            <person name="Spilker T."/>
            <person name="LiPuma J."/>
        </authorList>
    </citation>
    <scope>NUCLEOTIDE SEQUENCE [LARGE SCALE GENOMIC DNA]</scope>
    <source>
        <strain evidence="3 4">AU17610</strain>
    </source>
</reference>
<comment type="caution">
    <text evidence="3">The sequence shown here is derived from an EMBL/GenBank/DDBJ whole genome shotgun (WGS) entry which is preliminary data.</text>
</comment>
<dbReference type="PANTHER" id="PTHR43685">
    <property type="entry name" value="GLYCOSYLTRANSFERASE"/>
    <property type="match status" value="1"/>
</dbReference>
<feature type="transmembrane region" description="Helical" evidence="1">
    <location>
        <begin position="285"/>
        <end position="302"/>
    </location>
</feature>
<dbReference type="SUPFAM" id="SSF53448">
    <property type="entry name" value="Nucleotide-diphospho-sugar transferases"/>
    <property type="match status" value="1"/>
</dbReference>
<dbReference type="Gene3D" id="3.90.550.10">
    <property type="entry name" value="Spore Coat Polysaccharide Biosynthesis Protein SpsA, Chain A"/>
    <property type="match status" value="1"/>
</dbReference>
<evidence type="ECO:0000259" key="2">
    <source>
        <dbReference type="Pfam" id="PF00535"/>
    </source>
</evidence>
<dbReference type="GO" id="GO:0016740">
    <property type="term" value="F:transferase activity"/>
    <property type="evidence" value="ECO:0007669"/>
    <property type="project" value="UniProtKB-KW"/>
</dbReference>
<dbReference type="RefSeq" id="WP_094825153.1">
    <property type="nucleotide sequence ID" value="NZ_NEVL01000001.1"/>
</dbReference>
<dbReference type="OrthoDB" id="9801954at2"/>
<proteinExistence type="predicted"/>
<dbReference type="PANTHER" id="PTHR43685:SF2">
    <property type="entry name" value="GLYCOSYLTRANSFERASE 2-LIKE DOMAIN-CONTAINING PROTEIN"/>
    <property type="match status" value="1"/>
</dbReference>
<evidence type="ECO:0000313" key="4">
    <source>
        <dbReference type="Proteomes" id="UP000217005"/>
    </source>
</evidence>
<dbReference type="AlphaFoldDB" id="A0A261SVC4"/>
<organism evidence="3 4">
    <name type="scientific">Bordetella genomosp. 1</name>
    <dbReference type="NCBI Taxonomy" id="1395607"/>
    <lineage>
        <taxon>Bacteria</taxon>
        <taxon>Pseudomonadati</taxon>
        <taxon>Pseudomonadota</taxon>
        <taxon>Betaproteobacteria</taxon>
        <taxon>Burkholderiales</taxon>
        <taxon>Alcaligenaceae</taxon>
        <taxon>Bordetella</taxon>
    </lineage>
</organism>
<dbReference type="Pfam" id="PF00535">
    <property type="entry name" value="Glycos_transf_2"/>
    <property type="match status" value="1"/>
</dbReference>
<sequence length="311" mass="35725">MIEPAYRFTVLTPTFNRASTLGRVYESLCRQTLRDFEWVVVDDGSTDNTREVVLAWQARADFPIRYFWQNNQHKKTAFNRGVRESRGQFVVALDSDDEIPPDALAVLDAAWEGIPDAQRDSFVAITGLCARPNGSIVGERFPRDPLDATAVDMYFKYRVKGEKFGCMRTDVLRAFPFPQNVAGFVPESLVWWAIARAGFKTRFINRVVRIYHDTPGGLMNSGVSIRNNVQGLYLLAWDMLQHHMDHVLDRPREFVLAAARYTRFRLHLQNSGLPTAVSDFRLTNGWAWALVGIMWPVGYLMYRRDRRRGLA</sequence>
<evidence type="ECO:0000256" key="1">
    <source>
        <dbReference type="SAM" id="Phobius"/>
    </source>
</evidence>
<keyword evidence="1" id="KW-0812">Transmembrane</keyword>
<dbReference type="InterPro" id="IPR029044">
    <property type="entry name" value="Nucleotide-diphossugar_trans"/>
</dbReference>
<keyword evidence="3" id="KW-0808">Transferase</keyword>